<dbReference type="OrthoDB" id="9814427at2"/>
<dbReference type="GO" id="GO:0030246">
    <property type="term" value="F:carbohydrate binding"/>
    <property type="evidence" value="ECO:0007669"/>
    <property type="project" value="UniProtKB-ARBA"/>
</dbReference>
<dbReference type="Gene3D" id="3.40.50.2300">
    <property type="match status" value="2"/>
</dbReference>
<feature type="domain" description="Periplasmic binding protein" evidence="6">
    <location>
        <begin position="46"/>
        <end position="300"/>
    </location>
</feature>
<dbReference type="PROSITE" id="PS51257">
    <property type="entry name" value="PROKAR_LIPOPROTEIN"/>
    <property type="match status" value="1"/>
</dbReference>
<dbReference type="InterPro" id="IPR028082">
    <property type="entry name" value="Peripla_BP_I"/>
</dbReference>
<dbReference type="NCBIfam" id="NF007936">
    <property type="entry name" value="PRK10653.1"/>
    <property type="match status" value="1"/>
</dbReference>
<evidence type="ECO:0000256" key="1">
    <source>
        <dbReference type="ARBA" id="ARBA00004196"/>
    </source>
</evidence>
<proteinExistence type="inferred from homology"/>
<dbReference type="AlphaFoldDB" id="A0A4R6TP33"/>
<comment type="similarity">
    <text evidence="2">Belongs to the bacterial solute-binding protein 2 family.</text>
</comment>
<dbReference type="PANTHER" id="PTHR46847">
    <property type="entry name" value="D-ALLOSE-BINDING PERIPLASMIC PROTEIN-RELATED"/>
    <property type="match status" value="1"/>
</dbReference>
<evidence type="ECO:0000313" key="7">
    <source>
        <dbReference type="EMBL" id="TDQ32166.1"/>
    </source>
</evidence>
<evidence type="ECO:0000256" key="5">
    <source>
        <dbReference type="SAM" id="SignalP"/>
    </source>
</evidence>
<evidence type="ECO:0000256" key="2">
    <source>
        <dbReference type="ARBA" id="ARBA00007639"/>
    </source>
</evidence>
<dbReference type="CDD" id="cd06323">
    <property type="entry name" value="PBP1_ribose_binding"/>
    <property type="match status" value="1"/>
</dbReference>
<evidence type="ECO:0000256" key="3">
    <source>
        <dbReference type="ARBA" id="ARBA00022729"/>
    </source>
</evidence>
<evidence type="ECO:0000256" key="4">
    <source>
        <dbReference type="SAM" id="MobiDB-lite"/>
    </source>
</evidence>
<dbReference type="RefSeq" id="WP_133582386.1">
    <property type="nucleotide sequence ID" value="NZ_SNYJ01000032.1"/>
</dbReference>
<evidence type="ECO:0000259" key="6">
    <source>
        <dbReference type="Pfam" id="PF13407"/>
    </source>
</evidence>
<comment type="caution">
    <text evidence="7">The sequence shown here is derived from an EMBL/GenBank/DDBJ whole genome shotgun (WGS) entry which is preliminary data.</text>
</comment>
<dbReference type="Proteomes" id="UP000295632">
    <property type="component" value="Unassembled WGS sequence"/>
</dbReference>
<accession>A0A4R6TP33</accession>
<dbReference type="SUPFAM" id="SSF53822">
    <property type="entry name" value="Periplasmic binding protein-like I"/>
    <property type="match status" value="1"/>
</dbReference>
<organism evidence="7 8">
    <name type="scientific">Aureibacillus halotolerans</name>
    <dbReference type="NCBI Taxonomy" id="1508390"/>
    <lineage>
        <taxon>Bacteria</taxon>
        <taxon>Bacillati</taxon>
        <taxon>Bacillota</taxon>
        <taxon>Bacilli</taxon>
        <taxon>Bacillales</taxon>
        <taxon>Bacillaceae</taxon>
        <taxon>Aureibacillus</taxon>
    </lineage>
</organism>
<evidence type="ECO:0000313" key="8">
    <source>
        <dbReference type="Proteomes" id="UP000295632"/>
    </source>
</evidence>
<sequence>MKKLLILFLMAIIMVGCSTQAPGSNASESTSEGDSSSEGTDEAKKIGLSLSTLNNPFFVNLKEGAEKSALASNIELITVNAQDDPAQQISGIEDLIQQDIDVLLVNPTDSKAISTALISANEAGIPVITVDRSAEGGEIVAHIASDNTEGGKLAGEFIIEKLGGTGSIVELQGIPGASATNERGAGFHQAVEAAEGVEVVAQQSANFNRAEGLTVMENIIQSQGDFNAVFAHNDEMALGAIQALSAAGMLEDVIVVGFDGTEDAGQAIKEGTLAATVAQQPDVIGKTSVETALKVINGEEVEEFIPVELLLITE</sequence>
<dbReference type="PANTHER" id="PTHR46847:SF1">
    <property type="entry name" value="D-ALLOSE-BINDING PERIPLASMIC PROTEIN-RELATED"/>
    <property type="match status" value="1"/>
</dbReference>
<gene>
    <name evidence="7" type="ORF">EV213_13212</name>
</gene>
<dbReference type="InterPro" id="IPR025997">
    <property type="entry name" value="SBP_2_dom"/>
</dbReference>
<keyword evidence="3 5" id="KW-0732">Signal</keyword>
<reference evidence="7 8" key="1">
    <citation type="submission" date="2019-03" db="EMBL/GenBank/DDBJ databases">
        <title>Genomic Encyclopedia of Type Strains, Phase IV (KMG-IV): sequencing the most valuable type-strain genomes for metagenomic binning, comparative biology and taxonomic classification.</title>
        <authorList>
            <person name="Goeker M."/>
        </authorList>
    </citation>
    <scope>NUCLEOTIDE SEQUENCE [LARGE SCALE GENOMIC DNA]</scope>
    <source>
        <strain evidence="7 8">DSM 28697</strain>
    </source>
</reference>
<keyword evidence="8" id="KW-1185">Reference proteome</keyword>
<protein>
    <submittedName>
        <fullName evidence="7">Ribose transport system substrate-binding protein</fullName>
    </submittedName>
</protein>
<feature type="region of interest" description="Disordered" evidence="4">
    <location>
        <begin position="21"/>
        <end position="42"/>
    </location>
</feature>
<feature type="chain" id="PRO_5038575133" evidence="5">
    <location>
        <begin position="22"/>
        <end position="314"/>
    </location>
</feature>
<name>A0A4R6TP33_9BACI</name>
<dbReference type="EMBL" id="SNYJ01000032">
    <property type="protein sequence ID" value="TDQ32166.1"/>
    <property type="molecule type" value="Genomic_DNA"/>
</dbReference>
<comment type="subcellular location">
    <subcellularLocation>
        <location evidence="1">Cell envelope</location>
    </subcellularLocation>
</comment>
<dbReference type="GO" id="GO:0030313">
    <property type="term" value="C:cell envelope"/>
    <property type="evidence" value="ECO:0007669"/>
    <property type="project" value="UniProtKB-SubCell"/>
</dbReference>
<feature type="signal peptide" evidence="5">
    <location>
        <begin position="1"/>
        <end position="21"/>
    </location>
</feature>
<feature type="compositionally biased region" description="Low complexity" evidence="4">
    <location>
        <begin position="27"/>
        <end position="38"/>
    </location>
</feature>
<dbReference type="Pfam" id="PF13407">
    <property type="entry name" value="Peripla_BP_4"/>
    <property type="match status" value="1"/>
</dbReference>